<dbReference type="RefSeq" id="WP_114134107.1">
    <property type="nucleotide sequence ID" value="NZ_CP068435.1"/>
</dbReference>
<feature type="transmembrane region" description="Helical" evidence="6">
    <location>
        <begin position="115"/>
        <end position="137"/>
    </location>
</feature>
<dbReference type="FunFam" id="1.20.1250.20:FF:000018">
    <property type="entry name" value="MFS transporter permease"/>
    <property type="match status" value="1"/>
</dbReference>
<dbReference type="InterPro" id="IPR020846">
    <property type="entry name" value="MFS_dom"/>
</dbReference>
<feature type="transmembrane region" description="Helical" evidence="6">
    <location>
        <begin position="21"/>
        <end position="38"/>
    </location>
</feature>
<feature type="transmembrane region" description="Helical" evidence="6">
    <location>
        <begin position="373"/>
        <end position="395"/>
    </location>
</feature>
<name>A0A367PDF7_CUPNE</name>
<feature type="transmembrane region" description="Helical" evidence="6">
    <location>
        <begin position="87"/>
        <end position="109"/>
    </location>
</feature>
<accession>A0A367PDF7</accession>
<evidence type="ECO:0000256" key="6">
    <source>
        <dbReference type="SAM" id="Phobius"/>
    </source>
</evidence>
<feature type="transmembrane region" description="Helical" evidence="6">
    <location>
        <begin position="284"/>
        <end position="302"/>
    </location>
</feature>
<dbReference type="GO" id="GO:0016020">
    <property type="term" value="C:membrane"/>
    <property type="evidence" value="ECO:0007669"/>
    <property type="project" value="UniProtKB-SubCell"/>
</dbReference>
<keyword evidence="3 6" id="KW-0812">Transmembrane</keyword>
<dbReference type="PANTHER" id="PTHR43791:SF36">
    <property type="entry name" value="TRANSPORTER, PUTATIVE (AFU_ORTHOLOGUE AFUA_6G08340)-RELATED"/>
    <property type="match status" value="1"/>
</dbReference>
<dbReference type="InterPro" id="IPR011701">
    <property type="entry name" value="MFS"/>
</dbReference>
<evidence type="ECO:0000313" key="9">
    <source>
        <dbReference type="Proteomes" id="UP000253501"/>
    </source>
</evidence>
<feature type="transmembrane region" description="Helical" evidence="6">
    <location>
        <begin position="339"/>
        <end position="361"/>
    </location>
</feature>
<proteinExistence type="predicted"/>
<protein>
    <submittedName>
        <fullName evidence="8">MFS transporter</fullName>
    </submittedName>
</protein>
<dbReference type="PANTHER" id="PTHR43791">
    <property type="entry name" value="PERMEASE-RELATED"/>
    <property type="match status" value="1"/>
</dbReference>
<sequence>MSQKDQNSGGGTHRASLYRKVDIRLLPLLFIGFMFAYLDRVNVGFAKLQMQSDLGFSDAAYGIGAGIFFVGYVLFEVPSNLLLPRVGARLTFSRIMVLWGITSMCMVFVNSVPVFYALRFLLGVFEAGFAPGVLFYLSRWYGPSRIAGAISMVWLAGPFSGIVGGPLSAWIMTAFAGTASLAGWQWMFLIEGAPTLVLGVAAYFLLVDDPSNAKWLNDTEKRALAAETHTAADRRHESFLMVLRDPKVYFLAVAYLCIIAPIYALSFWLPTIIKSAGVTSTQTLGWYAAIPYVAAAFAIFFGGRSSDRRQERRIHIAVPAAISSLCFIGWYLADGNLAVTLVCVTVATGLMWMANIVFWAVPPAYIKGNARAGAIALINTIGLSGGFFGPSIIGWSKSVTGSIYPGFLLMAAMLLVCAFIILFLRLKPRGDTALRHESSMPASVGQAK</sequence>
<keyword evidence="5 6" id="KW-0472">Membrane</keyword>
<dbReference type="Proteomes" id="UP000253501">
    <property type="component" value="Unassembled WGS sequence"/>
</dbReference>
<reference evidence="8 9" key="1">
    <citation type="submission" date="2018-04" db="EMBL/GenBank/DDBJ databases">
        <title>Cupriavidus necator CR12 genome sequencing and assembly.</title>
        <authorList>
            <person name="Ben Fekih I."/>
            <person name="Mazhar H.S."/>
            <person name="Bello S.K."/>
            <person name="Rensing C."/>
        </authorList>
    </citation>
    <scope>NUCLEOTIDE SEQUENCE [LARGE SCALE GENOMIC DNA]</scope>
    <source>
        <strain evidence="8 9">CR12</strain>
    </source>
</reference>
<feature type="transmembrane region" description="Helical" evidence="6">
    <location>
        <begin position="248"/>
        <end position="269"/>
    </location>
</feature>
<gene>
    <name evidence="8" type="ORF">DDK22_24090</name>
</gene>
<dbReference type="AlphaFoldDB" id="A0A367PDF7"/>
<organism evidence="8 9">
    <name type="scientific">Cupriavidus necator</name>
    <name type="common">Alcaligenes eutrophus</name>
    <name type="synonym">Ralstonia eutropha</name>
    <dbReference type="NCBI Taxonomy" id="106590"/>
    <lineage>
        <taxon>Bacteria</taxon>
        <taxon>Pseudomonadati</taxon>
        <taxon>Pseudomonadota</taxon>
        <taxon>Betaproteobacteria</taxon>
        <taxon>Burkholderiales</taxon>
        <taxon>Burkholderiaceae</taxon>
        <taxon>Cupriavidus</taxon>
    </lineage>
</organism>
<feature type="domain" description="Major facilitator superfamily (MFS) profile" evidence="7">
    <location>
        <begin position="25"/>
        <end position="429"/>
    </location>
</feature>
<dbReference type="Pfam" id="PF07690">
    <property type="entry name" value="MFS_1"/>
    <property type="match status" value="1"/>
</dbReference>
<evidence type="ECO:0000256" key="4">
    <source>
        <dbReference type="ARBA" id="ARBA00022989"/>
    </source>
</evidence>
<dbReference type="GO" id="GO:0022857">
    <property type="term" value="F:transmembrane transporter activity"/>
    <property type="evidence" value="ECO:0007669"/>
    <property type="project" value="InterPro"/>
</dbReference>
<dbReference type="InterPro" id="IPR036259">
    <property type="entry name" value="MFS_trans_sf"/>
</dbReference>
<dbReference type="SUPFAM" id="SSF103473">
    <property type="entry name" value="MFS general substrate transporter"/>
    <property type="match status" value="1"/>
</dbReference>
<evidence type="ECO:0000313" key="8">
    <source>
        <dbReference type="EMBL" id="RCJ05918.1"/>
    </source>
</evidence>
<keyword evidence="2" id="KW-0813">Transport</keyword>
<dbReference type="EMBL" id="QDHA01000061">
    <property type="protein sequence ID" value="RCJ05918.1"/>
    <property type="molecule type" value="Genomic_DNA"/>
</dbReference>
<keyword evidence="4 6" id="KW-1133">Transmembrane helix</keyword>
<comment type="caution">
    <text evidence="8">The sequence shown here is derived from an EMBL/GenBank/DDBJ whole genome shotgun (WGS) entry which is preliminary data.</text>
</comment>
<feature type="transmembrane region" description="Helical" evidence="6">
    <location>
        <begin position="184"/>
        <end position="206"/>
    </location>
</feature>
<dbReference type="PROSITE" id="PS50850">
    <property type="entry name" value="MFS"/>
    <property type="match status" value="1"/>
</dbReference>
<evidence type="ECO:0000256" key="3">
    <source>
        <dbReference type="ARBA" id="ARBA00022692"/>
    </source>
</evidence>
<dbReference type="Gene3D" id="1.20.1250.20">
    <property type="entry name" value="MFS general substrate transporter like domains"/>
    <property type="match status" value="2"/>
</dbReference>
<feature type="transmembrane region" description="Helical" evidence="6">
    <location>
        <begin position="58"/>
        <end position="75"/>
    </location>
</feature>
<dbReference type="CDD" id="cd17319">
    <property type="entry name" value="MFS_ExuT_GudP_like"/>
    <property type="match status" value="1"/>
</dbReference>
<evidence type="ECO:0000259" key="7">
    <source>
        <dbReference type="PROSITE" id="PS50850"/>
    </source>
</evidence>
<feature type="transmembrane region" description="Helical" evidence="6">
    <location>
        <begin position="314"/>
        <end position="333"/>
    </location>
</feature>
<feature type="transmembrane region" description="Helical" evidence="6">
    <location>
        <begin position="407"/>
        <end position="426"/>
    </location>
</feature>
<evidence type="ECO:0000256" key="2">
    <source>
        <dbReference type="ARBA" id="ARBA00022448"/>
    </source>
</evidence>
<evidence type="ECO:0000256" key="5">
    <source>
        <dbReference type="ARBA" id="ARBA00023136"/>
    </source>
</evidence>
<feature type="transmembrane region" description="Helical" evidence="6">
    <location>
        <begin position="149"/>
        <end position="172"/>
    </location>
</feature>
<comment type="subcellular location">
    <subcellularLocation>
        <location evidence="1">Membrane</location>
        <topology evidence="1">Multi-pass membrane protein</topology>
    </subcellularLocation>
</comment>
<evidence type="ECO:0000256" key="1">
    <source>
        <dbReference type="ARBA" id="ARBA00004141"/>
    </source>
</evidence>